<evidence type="ECO:0000256" key="1">
    <source>
        <dbReference type="SAM" id="MobiDB-lite"/>
    </source>
</evidence>
<organism evidence="2 3">
    <name type="scientific">Cymbomonas tetramitiformis</name>
    <dbReference type="NCBI Taxonomy" id="36881"/>
    <lineage>
        <taxon>Eukaryota</taxon>
        <taxon>Viridiplantae</taxon>
        <taxon>Chlorophyta</taxon>
        <taxon>Pyramimonadophyceae</taxon>
        <taxon>Pyramimonadales</taxon>
        <taxon>Pyramimonadaceae</taxon>
        <taxon>Cymbomonas</taxon>
    </lineage>
</organism>
<feature type="region of interest" description="Disordered" evidence="1">
    <location>
        <begin position="1"/>
        <end position="21"/>
    </location>
</feature>
<reference evidence="2 3" key="1">
    <citation type="journal article" date="2015" name="Genome Biol. Evol.">
        <title>Comparative Genomics of a Bacterivorous Green Alga Reveals Evolutionary Causalities and Consequences of Phago-Mixotrophic Mode of Nutrition.</title>
        <authorList>
            <person name="Burns J.A."/>
            <person name="Paasch A."/>
            <person name="Narechania A."/>
            <person name="Kim E."/>
        </authorList>
    </citation>
    <scope>NUCLEOTIDE SEQUENCE [LARGE SCALE GENOMIC DNA]</scope>
    <source>
        <strain evidence="2 3">PLY_AMNH</strain>
    </source>
</reference>
<evidence type="ECO:0000313" key="3">
    <source>
        <dbReference type="Proteomes" id="UP001190700"/>
    </source>
</evidence>
<dbReference type="Proteomes" id="UP001190700">
    <property type="component" value="Unassembled WGS sequence"/>
</dbReference>
<protein>
    <submittedName>
        <fullName evidence="2">Uncharacterized protein</fullName>
    </submittedName>
</protein>
<comment type="caution">
    <text evidence="2">The sequence shown here is derived from an EMBL/GenBank/DDBJ whole genome shotgun (WGS) entry which is preliminary data.</text>
</comment>
<dbReference type="EMBL" id="LGRX02021974">
    <property type="protein sequence ID" value="KAK3256090.1"/>
    <property type="molecule type" value="Genomic_DNA"/>
</dbReference>
<sequence length="101" mass="11036">MGRMTPHSPAGTGLAERPSGQGWMARGEAPGIAGWAGHAHLAVNMILNLRHLGIDHILLVADSVDVCKRIDKYVRCTVRPLVPMDGVQCGEVDALRQWSRW</sequence>
<accession>A0AAE0FAL3</accession>
<proteinExistence type="predicted"/>
<name>A0AAE0FAL3_9CHLO</name>
<evidence type="ECO:0000313" key="2">
    <source>
        <dbReference type="EMBL" id="KAK3256090.1"/>
    </source>
</evidence>
<keyword evidence="3" id="KW-1185">Reference proteome</keyword>
<dbReference type="AlphaFoldDB" id="A0AAE0FAL3"/>
<gene>
    <name evidence="2" type="ORF">CYMTET_34760</name>
</gene>